<comment type="caution">
    <text evidence="1">The sequence shown here is derived from an EMBL/GenBank/DDBJ whole genome shotgun (WGS) entry which is preliminary data.</text>
</comment>
<gene>
    <name evidence="1" type="ORF">NDU88_006101</name>
</gene>
<dbReference type="EMBL" id="JANPWB010000013">
    <property type="protein sequence ID" value="KAJ1108731.1"/>
    <property type="molecule type" value="Genomic_DNA"/>
</dbReference>
<evidence type="ECO:0000313" key="1">
    <source>
        <dbReference type="EMBL" id="KAJ1108731.1"/>
    </source>
</evidence>
<organism evidence="1 2">
    <name type="scientific">Pleurodeles waltl</name>
    <name type="common">Iberian ribbed newt</name>
    <dbReference type="NCBI Taxonomy" id="8319"/>
    <lineage>
        <taxon>Eukaryota</taxon>
        <taxon>Metazoa</taxon>
        <taxon>Chordata</taxon>
        <taxon>Craniata</taxon>
        <taxon>Vertebrata</taxon>
        <taxon>Euteleostomi</taxon>
        <taxon>Amphibia</taxon>
        <taxon>Batrachia</taxon>
        <taxon>Caudata</taxon>
        <taxon>Salamandroidea</taxon>
        <taxon>Salamandridae</taxon>
        <taxon>Pleurodelinae</taxon>
        <taxon>Pleurodeles</taxon>
    </lineage>
</organism>
<keyword evidence="2" id="KW-1185">Reference proteome</keyword>
<protein>
    <submittedName>
        <fullName evidence="1">Uncharacterized protein</fullName>
    </submittedName>
</protein>
<dbReference type="PANTHER" id="PTHR35617:SF3">
    <property type="entry name" value="CORE-BINDING (CB) DOMAIN-CONTAINING PROTEIN"/>
    <property type="match status" value="1"/>
</dbReference>
<reference evidence="1" key="1">
    <citation type="journal article" date="2022" name="bioRxiv">
        <title>Sequencing and chromosome-scale assembly of the giantPleurodeles waltlgenome.</title>
        <authorList>
            <person name="Brown T."/>
            <person name="Elewa A."/>
            <person name="Iarovenko S."/>
            <person name="Subramanian E."/>
            <person name="Araus A.J."/>
            <person name="Petzold A."/>
            <person name="Susuki M."/>
            <person name="Suzuki K.-i.T."/>
            <person name="Hayashi T."/>
            <person name="Toyoda A."/>
            <person name="Oliveira C."/>
            <person name="Osipova E."/>
            <person name="Leigh N.D."/>
            <person name="Simon A."/>
            <person name="Yun M.H."/>
        </authorList>
    </citation>
    <scope>NUCLEOTIDE SEQUENCE</scope>
    <source>
        <strain evidence="1">20211129_DDA</strain>
        <tissue evidence="1">Liver</tissue>
    </source>
</reference>
<feature type="non-terminal residue" evidence="1">
    <location>
        <position position="1"/>
    </location>
</feature>
<dbReference type="AlphaFoldDB" id="A0AAV7MZF9"/>
<sequence>YVFPPSPKYNVMWDVNLVLRFLTSWPNNDFLSLKQLSAKLTMLLCLVSIKRVSDVKALDVSSFYFSPLGVSFQVKRRTKTNLACVNYPFFPSQPKLRVGNCLKSYVTRTADLRS</sequence>
<dbReference type="PANTHER" id="PTHR35617">
    <property type="entry name" value="PHAGE_INTEGRASE DOMAIN-CONTAINING PROTEIN"/>
    <property type="match status" value="1"/>
</dbReference>
<proteinExistence type="predicted"/>
<dbReference type="Proteomes" id="UP001066276">
    <property type="component" value="Chromosome 9"/>
</dbReference>
<feature type="non-terminal residue" evidence="1">
    <location>
        <position position="114"/>
    </location>
</feature>
<evidence type="ECO:0000313" key="2">
    <source>
        <dbReference type="Proteomes" id="UP001066276"/>
    </source>
</evidence>
<accession>A0AAV7MZF9</accession>
<name>A0AAV7MZF9_PLEWA</name>